<evidence type="ECO:0000256" key="2">
    <source>
        <dbReference type="ARBA" id="ARBA00008814"/>
    </source>
</evidence>
<keyword evidence="4 6" id="KW-0732">Signal</keyword>
<evidence type="ECO:0000256" key="3">
    <source>
        <dbReference type="ARBA" id="ARBA00022448"/>
    </source>
</evidence>
<dbReference type="InterPro" id="IPR051313">
    <property type="entry name" value="Bact_iron-sidero_bind"/>
</dbReference>
<accession>A0A2Z4MGV5</accession>
<dbReference type="GO" id="GO:0030288">
    <property type="term" value="C:outer membrane-bounded periplasmic space"/>
    <property type="evidence" value="ECO:0007669"/>
    <property type="project" value="TreeGrafter"/>
</dbReference>
<dbReference type="Gene3D" id="3.40.50.1980">
    <property type="entry name" value="Nitrogenase molybdenum iron protein domain"/>
    <property type="match status" value="2"/>
</dbReference>
<name>A0A2Z4MGV5_BREBE</name>
<evidence type="ECO:0000256" key="5">
    <source>
        <dbReference type="SAM" id="MobiDB-lite"/>
    </source>
</evidence>
<comment type="similarity">
    <text evidence="2">Belongs to the bacterial solute-binding protein 8 family.</text>
</comment>
<dbReference type="Pfam" id="PF01497">
    <property type="entry name" value="Peripla_BP_2"/>
    <property type="match status" value="1"/>
</dbReference>
<keyword evidence="3" id="KW-0813">Transport</keyword>
<dbReference type="PROSITE" id="PS50983">
    <property type="entry name" value="FE_B12_PBP"/>
    <property type="match status" value="1"/>
</dbReference>
<protein>
    <submittedName>
        <fullName evidence="8">ABC transporter substrate-binding protein</fullName>
    </submittedName>
</protein>
<dbReference type="PANTHER" id="PTHR30532:SF1">
    <property type="entry name" value="IRON(3+)-HYDROXAMATE-BINDING PROTEIN FHUD"/>
    <property type="match status" value="1"/>
</dbReference>
<proteinExistence type="inferred from homology"/>
<dbReference type="GO" id="GO:1901678">
    <property type="term" value="P:iron coordination entity transport"/>
    <property type="evidence" value="ECO:0007669"/>
    <property type="project" value="UniProtKB-ARBA"/>
</dbReference>
<dbReference type="RefSeq" id="WP_048032443.1">
    <property type="nucleotide sequence ID" value="NZ_CP030117.1"/>
</dbReference>
<evidence type="ECO:0000256" key="1">
    <source>
        <dbReference type="ARBA" id="ARBA00004196"/>
    </source>
</evidence>
<comment type="subcellular location">
    <subcellularLocation>
        <location evidence="1">Cell envelope</location>
    </subcellularLocation>
</comment>
<dbReference type="PROSITE" id="PS51257">
    <property type="entry name" value="PROKAR_LIPOPROTEIN"/>
    <property type="match status" value="1"/>
</dbReference>
<feature type="signal peptide" evidence="6">
    <location>
        <begin position="1"/>
        <end position="23"/>
    </location>
</feature>
<feature type="domain" description="Fe/B12 periplasmic-binding" evidence="7">
    <location>
        <begin position="76"/>
        <end position="333"/>
    </location>
</feature>
<dbReference type="EMBL" id="CP030117">
    <property type="protein sequence ID" value="AWX55678.1"/>
    <property type="molecule type" value="Genomic_DNA"/>
</dbReference>
<dbReference type="AlphaFoldDB" id="A0A2Z4MGV5"/>
<dbReference type="PANTHER" id="PTHR30532">
    <property type="entry name" value="IRON III DICITRATE-BINDING PERIPLASMIC PROTEIN"/>
    <property type="match status" value="1"/>
</dbReference>
<dbReference type="InterPro" id="IPR002491">
    <property type="entry name" value="ABC_transptr_periplasmic_BD"/>
</dbReference>
<evidence type="ECO:0000313" key="9">
    <source>
        <dbReference type="Proteomes" id="UP000036061"/>
    </source>
</evidence>
<feature type="chain" id="PRO_5038773991" evidence="6">
    <location>
        <begin position="24"/>
        <end position="333"/>
    </location>
</feature>
<evidence type="ECO:0000259" key="7">
    <source>
        <dbReference type="PROSITE" id="PS50983"/>
    </source>
</evidence>
<evidence type="ECO:0000313" key="8">
    <source>
        <dbReference type="EMBL" id="AWX55678.1"/>
    </source>
</evidence>
<reference evidence="8 9" key="1">
    <citation type="journal article" date="2015" name="Genome Announc.">
        <title>Draft Genome Sequence of Brevibacillus brevis DZQ7, a Plant Growth-Promoting Rhizobacterium with Broad-Spectrum Antimicrobial Activity.</title>
        <authorList>
            <person name="Hou Q."/>
            <person name="Wang C."/>
            <person name="Hou X."/>
            <person name="Xia Z."/>
            <person name="Ye J."/>
            <person name="Liu K."/>
            <person name="Liu H."/>
            <person name="Wang J."/>
            <person name="Guo H."/>
            <person name="Yu X."/>
            <person name="Yang Y."/>
            <person name="Du B."/>
            <person name="Ding Y."/>
        </authorList>
    </citation>
    <scope>NUCLEOTIDE SEQUENCE [LARGE SCALE GENOMIC DNA]</scope>
    <source>
        <strain evidence="8 9">DZQ7</strain>
    </source>
</reference>
<dbReference type="SUPFAM" id="SSF53807">
    <property type="entry name" value="Helical backbone' metal receptor"/>
    <property type="match status" value="1"/>
</dbReference>
<evidence type="ECO:0000256" key="4">
    <source>
        <dbReference type="ARBA" id="ARBA00022729"/>
    </source>
</evidence>
<gene>
    <name evidence="8" type="ORF">AB432_011800</name>
</gene>
<sequence>MTKKTSLALMLTTTMLVAGLATGCGNNASSEAVTQKANSSTTESAEGSTKGSSEQPAYPRVLKDEMGNEVTLPAAPTKIFAPNLEDTLVALGVAPVVQWSTGARPKMYLQDQLKDVPSITFAGGLPPEPEAVMAHEPDLILLHNANHIESGVYDKYKMIAPTYVFKQANADLESSVRVVGDLLGKSAEAGEALQKYKEHVESAKKELAPHIQGKKAAIIRFNGRGMFFIKYDFFSGYVLTNELGFLPSQVVSGGDIHLSLESLPDLDADYIFLINDANTGDTFEKDLTESPVWKSMEAVKNGRTFKVEGDHWLSGGLIAHRKVIDDVKGLIAK</sequence>
<feature type="region of interest" description="Disordered" evidence="5">
    <location>
        <begin position="32"/>
        <end position="58"/>
    </location>
</feature>
<evidence type="ECO:0000256" key="6">
    <source>
        <dbReference type="SAM" id="SignalP"/>
    </source>
</evidence>
<feature type="compositionally biased region" description="Polar residues" evidence="5">
    <location>
        <begin position="32"/>
        <end position="55"/>
    </location>
</feature>
<dbReference type="Proteomes" id="UP000036061">
    <property type="component" value="Chromosome"/>
</dbReference>
<organism evidence="8 9">
    <name type="scientific">Brevibacillus brevis</name>
    <name type="common">Bacillus brevis</name>
    <dbReference type="NCBI Taxonomy" id="1393"/>
    <lineage>
        <taxon>Bacteria</taxon>
        <taxon>Bacillati</taxon>
        <taxon>Bacillota</taxon>
        <taxon>Bacilli</taxon>
        <taxon>Bacillales</taxon>
        <taxon>Paenibacillaceae</taxon>
        <taxon>Brevibacillus</taxon>
    </lineage>
</organism>